<dbReference type="Pfam" id="PF12777">
    <property type="entry name" value="MT"/>
    <property type="match status" value="1"/>
</dbReference>
<evidence type="ECO:0000313" key="6">
    <source>
        <dbReference type="Proteomes" id="UP000663832"/>
    </source>
</evidence>
<dbReference type="Proteomes" id="UP000663877">
    <property type="component" value="Unassembled WGS sequence"/>
</dbReference>
<evidence type="ECO:0000313" key="5">
    <source>
        <dbReference type="EMBL" id="CAF1625476.1"/>
    </source>
</evidence>
<dbReference type="GO" id="GO:0008569">
    <property type="term" value="F:minus-end-directed microtubule motor activity"/>
    <property type="evidence" value="ECO:0007669"/>
    <property type="project" value="TreeGrafter"/>
</dbReference>
<sequence length="142" mass="16286">MTSTNATEETIHTDLEAAKNGLEVLTKSSITELRSFARPPAVCLSVFDGIGILFEPPKAKFEWSDAKKLMNDQFLYRLVEYDVDKITDEQLIRLTAVLARDECQLDRVKSTLFACYPICTWLHHIVAYKKTQQYLSQQQTHT</sequence>
<evidence type="ECO:0000313" key="7">
    <source>
        <dbReference type="Proteomes" id="UP000663877"/>
    </source>
</evidence>
<dbReference type="AlphaFoldDB" id="A0A815HI29"/>
<evidence type="ECO:0000313" key="2">
    <source>
        <dbReference type="EMBL" id="CAF1355069.1"/>
    </source>
</evidence>
<dbReference type="EMBL" id="CAJNOI010000856">
    <property type="protein sequence ID" value="CAF1355069.1"/>
    <property type="molecule type" value="Genomic_DNA"/>
</dbReference>
<dbReference type="InterPro" id="IPR026983">
    <property type="entry name" value="DHC"/>
</dbReference>
<dbReference type="GO" id="GO:0045505">
    <property type="term" value="F:dynein intermediate chain binding"/>
    <property type="evidence" value="ECO:0007669"/>
    <property type="project" value="InterPro"/>
</dbReference>
<keyword evidence="6" id="KW-1185">Reference proteome</keyword>
<dbReference type="EMBL" id="CAJNOI010001715">
    <property type="protein sequence ID" value="CAF1434186.1"/>
    <property type="molecule type" value="Genomic_DNA"/>
</dbReference>
<dbReference type="EMBL" id="CAJNOM010002049">
    <property type="protein sequence ID" value="CAF1625476.1"/>
    <property type="molecule type" value="Genomic_DNA"/>
</dbReference>
<dbReference type="PANTHER" id="PTHR10676">
    <property type="entry name" value="DYNEIN HEAVY CHAIN FAMILY PROTEIN"/>
    <property type="match status" value="1"/>
</dbReference>
<organism evidence="2 7">
    <name type="scientific">Adineta steineri</name>
    <dbReference type="NCBI Taxonomy" id="433720"/>
    <lineage>
        <taxon>Eukaryota</taxon>
        <taxon>Metazoa</taxon>
        <taxon>Spiralia</taxon>
        <taxon>Gnathifera</taxon>
        <taxon>Rotifera</taxon>
        <taxon>Eurotatoria</taxon>
        <taxon>Bdelloidea</taxon>
        <taxon>Adinetida</taxon>
        <taxon>Adinetidae</taxon>
        <taxon>Adineta</taxon>
    </lineage>
</organism>
<evidence type="ECO:0000259" key="1">
    <source>
        <dbReference type="Pfam" id="PF12777"/>
    </source>
</evidence>
<dbReference type="InterPro" id="IPR024743">
    <property type="entry name" value="Dynein_HC_stalk"/>
</dbReference>
<gene>
    <name evidence="2" type="ORF">BJG266_LOCUS35172</name>
    <name evidence="3" type="ORF">BJG266_LOCUS39514</name>
    <name evidence="4" type="ORF">QVE165_LOCUS48839</name>
    <name evidence="5" type="ORF">QVE165_LOCUS56419</name>
</gene>
<comment type="caution">
    <text evidence="2">The sequence shown here is derived from an EMBL/GenBank/DDBJ whole genome shotgun (WGS) entry which is preliminary data.</text>
</comment>
<dbReference type="Proteomes" id="UP000663832">
    <property type="component" value="Unassembled WGS sequence"/>
</dbReference>
<dbReference type="GO" id="GO:0060294">
    <property type="term" value="P:cilium movement involved in cell motility"/>
    <property type="evidence" value="ECO:0007669"/>
    <property type="project" value="TreeGrafter"/>
</dbReference>
<feature type="domain" description="Dynein heavy chain coiled coil stalk" evidence="1">
    <location>
        <begin position="14"/>
        <end position="129"/>
    </location>
</feature>
<reference evidence="2" key="1">
    <citation type="submission" date="2021-02" db="EMBL/GenBank/DDBJ databases">
        <authorList>
            <person name="Nowell W R."/>
        </authorList>
    </citation>
    <scope>NUCLEOTIDE SEQUENCE</scope>
</reference>
<proteinExistence type="predicted"/>
<accession>A0A815HI29</accession>
<dbReference type="OrthoDB" id="6129702at2759"/>
<dbReference type="GO" id="GO:0030286">
    <property type="term" value="C:dynein complex"/>
    <property type="evidence" value="ECO:0007669"/>
    <property type="project" value="InterPro"/>
</dbReference>
<dbReference type="GO" id="GO:0097729">
    <property type="term" value="C:9+2 motile cilium"/>
    <property type="evidence" value="ECO:0007669"/>
    <property type="project" value="TreeGrafter"/>
</dbReference>
<dbReference type="EMBL" id="CAJNOM010000847">
    <property type="protein sequence ID" value="CAF1571083.1"/>
    <property type="molecule type" value="Genomic_DNA"/>
</dbReference>
<dbReference type="Gene3D" id="1.20.920.60">
    <property type="match status" value="1"/>
</dbReference>
<evidence type="ECO:0000313" key="4">
    <source>
        <dbReference type="EMBL" id="CAF1571083.1"/>
    </source>
</evidence>
<name>A0A815HI29_9BILA</name>
<evidence type="ECO:0000313" key="3">
    <source>
        <dbReference type="EMBL" id="CAF1434186.1"/>
    </source>
</evidence>
<protein>
    <recommendedName>
        <fullName evidence="1">Dynein heavy chain coiled coil stalk domain-containing protein</fullName>
    </recommendedName>
</protein>
<dbReference type="GO" id="GO:0051959">
    <property type="term" value="F:dynein light intermediate chain binding"/>
    <property type="evidence" value="ECO:0007669"/>
    <property type="project" value="InterPro"/>
</dbReference>